<evidence type="ECO:0000256" key="1">
    <source>
        <dbReference type="ARBA" id="ARBA00004127"/>
    </source>
</evidence>
<evidence type="ECO:0000313" key="10">
    <source>
        <dbReference type="EMBL" id="HER43905.1"/>
    </source>
</evidence>
<dbReference type="NCBIfam" id="TIGR01104">
    <property type="entry name" value="V_PPase"/>
    <property type="match status" value="1"/>
</dbReference>
<keyword evidence="7 9" id="KW-0406">Ion transport</keyword>
<dbReference type="PANTHER" id="PTHR31998">
    <property type="entry name" value="K(+)-INSENSITIVE PYROPHOSPHATE-ENERGIZED PROTON PUMP"/>
    <property type="match status" value="1"/>
</dbReference>
<dbReference type="Pfam" id="PF03030">
    <property type="entry name" value="H_PPase"/>
    <property type="match status" value="1"/>
</dbReference>
<name>A0A7V2AVA2_UNCEI</name>
<keyword evidence="9" id="KW-0739">Sodium transport</keyword>
<comment type="caution">
    <text evidence="9">Lacks conserved residue(s) required for the propagation of feature annotation.</text>
</comment>
<feature type="transmembrane region" description="Helical" evidence="9">
    <location>
        <begin position="12"/>
        <end position="31"/>
    </location>
</feature>
<feature type="site" description="Determinant of potassium dependence" evidence="9">
    <location>
        <position position="448"/>
    </location>
</feature>
<evidence type="ECO:0000256" key="5">
    <source>
        <dbReference type="ARBA" id="ARBA00022967"/>
    </source>
</evidence>
<evidence type="ECO:0000256" key="3">
    <source>
        <dbReference type="ARBA" id="ARBA00022692"/>
    </source>
</evidence>
<feature type="transmembrane region" description="Helical" evidence="9">
    <location>
        <begin position="487"/>
        <end position="505"/>
    </location>
</feature>
<sequence length="662" mass="67835">MNAEVLATVTGILPWVGIAGMIFALVTYYTVKRLPPGSDVMQKIADKIHHGAFVFIKREYQIIAIFVVVLFVVLAVSLSIHTAFAFLAGAVCSMLAGLLGMEAATRSSVRACQGAKDGGIASALSIAFKGGSVMGVSVAALGVIGLGFYFLFTKNPAIINGFAMGASSIALFARVGGGVYTKSADVGADLVGKIEAGIPEDDPRNPGVIADNVGDNVGDTAGMGADLFESYVGSVVAAMAIGATMAGSVRWMSLPLVLIGIGLIASVIGILSISALKKIGPQSALRYGLYISGILFIAGSYFAIDMVVGGLEGGLRPFYAVLAGIIAGVLIGAESEYYTSGPPVRTVARSSETGSATTIITGLAVGFESTALPIITLVAAIFVSYQFSGLYGIAMSAVGMLSTIGFVMSTDSYGPIADNAGGISEMSGAGPDIRKITDKLDSIGNTTAAVGKGFAIGSAALTALALFSAYQKTVGLQTIDLTSPKTVIGLFLGSMMPFLIASFTIKGVGRAANKMVLEIRRQFKEIAGLMEGTAEPDTGRCIDIVTRSALKEMILPGILAIIAPLLIGFLIGKEALGGFLAGATATGVLMGIFMANVGGTWDNAKKWIEEGNLGGKGTPVHSAAVVGDTVGDPLKDTSGPSMNILIKLMSVVSLVFAPLLLR</sequence>
<evidence type="ECO:0000256" key="9">
    <source>
        <dbReference type="HAMAP-Rule" id="MF_01129"/>
    </source>
</evidence>
<dbReference type="GO" id="GO:0030955">
    <property type="term" value="F:potassium ion binding"/>
    <property type="evidence" value="ECO:0007669"/>
    <property type="project" value="UniProtKB-UniRule"/>
</dbReference>
<accession>A0A7V2AVA2</accession>
<evidence type="ECO:0000256" key="4">
    <source>
        <dbReference type="ARBA" id="ARBA00022842"/>
    </source>
</evidence>
<feature type="transmembrane region" description="Helical" evidence="9">
    <location>
        <begin position="126"/>
        <end position="151"/>
    </location>
</feature>
<feature type="transmembrane region" description="Helical" evidence="9">
    <location>
        <begin position="359"/>
        <end position="383"/>
    </location>
</feature>
<feature type="transmembrane region" description="Helical" evidence="9">
    <location>
        <begin position="578"/>
        <end position="597"/>
    </location>
</feature>
<dbReference type="GO" id="GO:0000287">
    <property type="term" value="F:magnesium ion binding"/>
    <property type="evidence" value="ECO:0007669"/>
    <property type="project" value="UniProtKB-UniRule"/>
</dbReference>
<reference evidence="10" key="1">
    <citation type="journal article" date="2020" name="mSystems">
        <title>Genome- and Community-Level Interaction Insights into Carbon Utilization and Element Cycling Functions of Hydrothermarchaeota in Hydrothermal Sediment.</title>
        <authorList>
            <person name="Zhou Z."/>
            <person name="Liu Y."/>
            <person name="Xu W."/>
            <person name="Pan J."/>
            <person name="Luo Z.H."/>
            <person name="Li M."/>
        </authorList>
    </citation>
    <scope>NUCLEOTIDE SEQUENCE [LARGE SCALE GENOMIC DNA]</scope>
    <source>
        <strain evidence="10">SpSt-1233</strain>
    </source>
</reference>
<dbReference type="GO" id="GO:0012505">
    <property type="term" value="C:endomembrane system"/>
    <property type="evidence" value="ECO:0007669"/>
    <property type="project" value="UniProtKB-SubCell"/>
</dbReference>
<protein>
    <recommendedName>
        <fullName evidence="9">Putative K(+)-stimulated pyrophosphate-energized sodium pump</fullName>
        <ecNumber evidence="9">7.2.3.1</ecNumber>
    </recommendedName>
    <alternativeName>
        <fullName evidence="9">Membrane-bound sodium-translocating pyrophosphatase</fullName>
    </alternativeName>
    <alternativeName>
        <fullName evidence="9">Pyrophosphate-energized inorganic pyrophosphatase</fullName>
        <shortName evidence="9">Na(+)-PPase</shortName>
    </alternativeName>
</protein>
<feature type="transmembrane region" description="Helical" evidence="9">
    <location>
        <begin position="288"/>
        <end position="311"/>
    </location>
</feature>
<gene>
    <name evidence="9" type="primary">hppA</name>
    <name evidence="10" type="ORF">ENO08_05545</name>
</gene>
<feature type="transmembrane region" description="Helical" evidence="9">
    <location>
        <begin position="60"/>
        <end position="78"/>
    </location>
</feature>
<keyword evidence="8 9" id="KW-0472">Membrane</keyword>
<feature type="transmembrane region" description="Helical" evidence="9">
    <location>
        <begin position="317"/>
        <end position="338"/>
    </location>
</feature>
<dbReference type="AlphaFoldDB" id="A0A7V2AVA2"/>
<feature type="transmembrane region" description="Helical" evidence="9">
    <location>
        <begin position="449"/>
        <end position="467"/>
    </location>
</feature>
<dbReference type="GO" id="GO:0009678">
    <property type="term" value="F:diphosphate hydrolysis-driven proton transmembrane transporter activity"/>
    <property type="evidence" value="ECO:0007669"/>
    <property type="project" value="UniProtKB-UniRule"/>
</dbReference>
<keyword evidence="4 9" id="KW-0460">Magnesium</keyword>
<dbReference type="HAMAP" id="MF_01129">
    <property type="entry name" value="PPase_energized_pump"/>
    <property type="match status" value="1"/>
</dbReference>
<dbReference type="GO" id="GO:0005886">
    <property type="term" value="C:plasma membrane"/>
    <property type="evidence" value="ECO:0007669"/>
    <property type="project" value="UniProtKB-SubCell"/>
</dbReference>
<comment type="similarity">
    <text evidence="9">Belongs to the H(+)-translocating pyrophosphatase (TC 3.A.10) family. K(+)-stimulated subfamily.</text>
</comment>
<evidence type="ECO:0000256" key="7">
    <source>
        <dbReference type="ARBA" id="ARBA00023065"/>
    </source>
</evidence>
<comment type="function">
    <text evidence="9">Sodium pump that utilizes the energy of pyrophosphate hydrolysis as the driving force for Na(+) movement across the membrane.</text>
</comment>
<organism evidence="10">
    <name type="scientific">Eiseniibacteriota bacterium</name>
    <dbReference type="NCBI Taxonomy" id="2212470"/>
    <lineage>
        <taxon>Bacteria</taxon>
        <taxon>Candidatus Eiseniibacteriota</taxon>
    </lineage>
</organism>
<dbReference type="PIRSF" id="PIRSF001265">
    <property type="entry name" value="H+-PPase"/>
    <property type="match status" value="1"/>
</dbReference>
<dbReference type="Proteomes" id="UP000886069">
    <property type="component" value="Unassembled WGS sequence"/>
</dbReference>
<evidence type="ECO:0000256" key="2">
    <source>
        <dbReference type="ARBA" id="ARBA00022448"/>
    </source>
</evidence>
<keyword evidence="10" id="KW-0378">Hydrolase</keyword>
<keyword evidence="2 9" id="KW-0813">Transport</keyword>
<comment type="catalytic activity">
    <reaction evidence="9">
        <text>Na(+)(in) + diphosphate + H2O = Na(+)(out) + 2 phosphate + H(+)</text>
        <dbReference type="Rhea" id="RHEA:57884"/>
        <dbReference type="ChEBI" id="CHEBI:15377"/>
        <dbReference type="ChEBI" id="CHEBI:15378"/>
        <dbReference type="ChEBI" id="CHEBI:29101"/>
        <dbReference type="ChEBI" id="CHEBI:33019"/>
        <dbReference type="ChEBI" id="CHEBI:43474"/>
        <dbReference type="EC" id="7.2.3.1"/>
    </reaction>
</comment>
<comment type="caution">
    <text evidence="10">The sequence shown here is derived from an EMBL/GenBank/DDBJ whole genome shotgun (WGS) entry which is preliminary data.</text>
</comment>
<dbReference type="NCBIfam" id="NF001960">
    <property type="entry name" value="PRK00733.3-5"/>
    <property type="match status" value="1"/>
</dbReference>
<dbReference type="EMBL" id="DSEC01000393">
    <property type="protein sequence ID" value="HER43905.1"/>
    <property type="molecule type" value="Genomic_DNA"/>
</dbReference>
<keyword evidence="3 9" id="KW-0812">Transmembrane</keyword>
<keyword evidence="6 9" id="KW-1133">Transmembrane helix</keyword>
<dbReference type="InterPro" id="IPR004131">
    <property type="entry name" value="PPase-energised_H-pump"/>
</dbReference>
<comment type="subcellular location">
    <subcellularLocation>
        <location evidence="9">Cell membrane</location>
        <topology evidence="9">Multi-pass membrane protein</topology>
    </subcellularLocation>
    <subcellularLocation>
        <location evidence="1">Endomembrane system</location>
        <topology evidence="1">Multi-pass membrane protein</topology>
    </subcellularLocation>
</comment>
<evidence type="ECO:0000256" key="8">
    <source>
        <dbReference type="ARBA" id="ARBA00023136"/>
    </source>
</evidence>
<evidence type="ECO:0000256" key="6">
    <source>
        <dbReference type="ARBA" id="ARBA00022989"/>
    </source>
</evidence>
<comment type="subunit">
    <text evidence="9">Homodimer.</text>
</comment>
<dbReference type="GO" id="GO:0004427">
    <property type="term" value="F:inorganic diphosphate phosphatase activity"/>
    <property type="evidence" value="ECO:0007669"/>
    <property type="project" value="UniProtKB-UniRule"/>
</dbReference>
<feature type="transmembrane region" description="Helical" evidence="9">
    <location>
        <begin position="553"/>
        <end position="572"/>
    </location>
</feature>
<keyword evidence="9" id="KW-0915">Sodium</keyword>
<dbReference type="EC" id="7.2.3.1" evidence="9"/>
<feature type="transmembrane region" description="Helical" evidence="9">
    <location>
        <begin position="257"/>
        <end position="276"/>
    </location>
</feature>
<feature type="transmembrane region" description="Helical" evidence="9">
    <location>
        <begin position="157"/>
        <end position="175"/>
    </location>
</feature>
<dbReference type="NCBIfam" id="NF001961">
    <property type="entry name" value="PRK00733.3-6"/>
    <property type="match status" value="1"/>
</dbReference>
<keyword evidence="5 9" id="KW-1278">Translocase</keyword>
<comment type="activity regulation">
    <text evidence="9">Requires K(+) for maximal activity.</text>
</comment>
<feature type="transmembrane region" description="Helical" evidence="9">
    <location>
        <begin position="644"/>
        <end position="661"/>
    </location>
</feature>
<proteinExistence type="inferred from homology"/>
<dbReference type="GO" id="GO:0006814">
    <property type="term" value="P:sodium ion transport"/>
    <property type="evidence" value="ECO:0007669"/>
    <property type="project" value="UniProtKB-UniRule"/>
</dbReference>
<feature type="transmembrane region" description="Helical" evidence="9">
    <location>
        <begin position="389"/>
        <end position="408"/>
    </location>
</feature>
<feature type="transmembrane region" description="Helical" evidence="9">
    <location>
        <begin position="231"/>
        <end position="251"/>
    </location>
</feature>
<keyword evidence="9" id="KW-1003">Cell membrane</keyword>
<comment type="cofactor">
    <cofactor evidence="9">
        <name>Mg(2+)</name>
        <dbReference type="ChEBI" id="CHEBI:18420"/>
    </cofactor>
</comment>
<keyword evidence="9" id="KW-0630">Potassium</keyword>